<reference evidence="1" key="1">
    <citation type="submission" date="2023-03" db="EMBL/GenBank/DDBJ databases">
        <title>Massive genome expansion in bonnet fungi (Mycena s.s.) driven by repeated elements and novel gene families across ecological guilds.</title>
        <authorList>
            <consortium name="Lawrence Berkeley National Laboratory"/>
            <person name="Harder C.B."/>
            <person name="Miyauchi S."/>
            <person name="Viragh M."/>
            <person name="Kuo A."/>
            <person name="Thoen E."/>
            <person name="Andreopoulos B."/>
            <person name="Lu D."/>
            <person name="Skrede I."/>
            <person name="Drula E."/>
            <person name="Henrissat B."/>
            <person name="Morin E."/>
            <person name="Kohler A."/>
            <person name="Barry K."/>
            <person name="LaButti K."/>
            <person name="Morin E."/>
            <person name="Salamov A."/>
            <person name="Lipzen A."/>
            <person name="Mereny Z."/>
            <person name="Hegedus B."/>
            <person name="Baldrian P."/>
            <person name="Stursova M."/>
            <person name="Weitz H."/>
            <person name="Taylor A."/>
            <person name="Grigoriev I.V."/>
            <person name="Nagy L.G."/>
            <person name="Martin F."/>
            <person name="Kauserud H."/>
        </authorList>
    </citation>
    <scope>NUCLEOTIDE SEQUENCE</scope>
    <source>
        <strain evidence="1">CBHHK182m</strain>
    </source>
</reference>
<comment type="caution">
    <text evidence="1">The sequence shown here is derived from an EMBL/GenBank/DDBJ whole genome shotgun (WGS) entry which is preliminary data.</text>
</comment>
<protein>
    <submittedName>
        <fullName evidence="1">Uncharacterized protein</fullName>
    </submittedName>
</protein>
<name>A0AAD7M8A9_9AGAR</name>
<proteinExistence type="predicted"/>
<accession>A0AAD7M8A9</accession>
<dbReference type="Proteomes" id="UP001215598">
    <property type="component" value="Unassembled WGS sequence"/>
</dbReference>
<sequence>MCAQRSTPSGHADAACVHNKYAAMRGRQTTGKWGKGEMCGATWMQHKNGSACTHVCVRVHRDSTRAAAGAPRARASARRWHPGCQCNRLGIGAAVLWGGVHDLQGGRRERGREIRRGGVGENTGDETRCARGDEWARSCGGRARNCRRQRLWGTKGSPTPSALVPVYIVRFQVGSERCPSAEIGGEGGARM</sequence>
<evidence type="ECO:0000313" key="2">
    <source>
        <dbReference type="Proteomes" id="UP001215598"/>
    </source>
</evidence>
<keyword evidence="2" id="KW-1185">Reference proteome</keyword>
<dbReference type="AlphaFoldDB" id="A0AAD7M8A9"/>
<organism evidence="1 2">
    <name type="scientific">Mycena metata</name>
    <dbReference type="NCBI Taxonomy" id="1033252"/>
    <lineage>
        <taxon>Eukaryota</taxon>
        <taxon>Fungi</taxon>
        <taxon>Dikarya</taxon>
        <taxon>Basidiomycota</taxon>
        <taxon>Agaricomycotina</taxon>
        <taxon>Agaricomycetes</taxon>
        <taxon>Agaricomycetidae</taxon>
        <taxon>Agaricales</taxon>
        <taxon>Marasmiineae</taxon>
        <taxon>Mycenaceae</taxon>
        <taxon>Mycena</taxon>
    </lineage>
</organism>
<dbReference type="EMBL" id="JARKIB010000472">
    <property type="protein sequence ID" value="KAJ7705631.1"/>
    <property type="molecule type" value="Genomic_DNA"/>
</dbReference>
<evidence type="ECO:0000313" key="1">
    <source>
        <dbReference type="EMBL" id="KAJ7705631.1"/>
    </source>
</evidence>
<gene>
    <name evidence="1" type="ORF">B0H16DRAFT_1636329</name>
</gene>